<evidence type="ECO:0000259" key="7">
    <source>
        <dbReference type="PROSITE" id="PS51918"/>
    </source>
</evidence>
<dbReference type="HAMAP" id="MF_01251">
    <property type="entry name" value="UPF0313"/>
    <property type="match status" value="1"/>
</dbReference>
<evidence type="ECO:0000256" key="3">
    <source>
        <dbReference type="ARBA" id="ARBA00022723"/>
    </source>
</evidence>
<dbReference type="PANTHER" id="PTHR32331:SF0">
    <property type="entry name" value="UPF0313 PROTEIN YGIQ"/>
    <property type="match status" value="1"/>
</dbReference>
<dbReference type="Pfam" id="PF08497">
    <property type="entry name" value="Radical_SAM_N"/>
    <property type="match status" value="1"/>
</dbReference>
<evidence type="ECO:0000256" key="1">
    <source>
        <dbReference type="ARBA" id="ARBA00022485"/>
    </source>
</evidence>
<dbReference type="PROSITE" id="PS01278">
    <property type="entry name" value="MTTASE_RADICAL"/>
    <property type="match status" value="1"/>
</dbReference>
<dbReference type="Gene3D" id="3.80.30.20">
    <property type="entry name" value="tm_1862 like domain"/>
    <property type="match status" value="1"/>
</dbReference>
<dbReference type="SFLD" id="SFLDS00029">
    <property type="entry name" value="Radical_SAM"/>
    <property type="match status" value="1"/>
</dbReference>
<feature type="domain" description="Radical SAM core" evidence="7">
    <location>
        <begin position="290"/>
        <end position="567"/>
    </location>
</feature>
<evidence type="ECO:0000256" key="5">
    <source>
        <dbReference type="ARBA" id="ARBA00023014"/>
    </source>
</evidence>
<keyword evidence="3 6" id="KW-0479">Metal-binding</keyword>
<dbReference type="GO" id="GO:0003824">
    <property type="term" value="F:catalytic activity"/>
    <property type="evidence" value="ECO:0007669"/>
    <property type="project" value="InterPro"/>
</dbReference>
<dbReference type="InterPro" id="IPR013704">
    <property type="entry name" value="UPF0313_N"/>
</dbReference>
<dbReference type="SMART" id="SM00729">
    <property type="entry name" value="Elp3"/>
    <property type="match status" value="1"/>
</dbReference>
<feature type="binding site" evidence="6">
    <location>
        <position position="311"/>
    </location>
    <ligand>
        <name>[4Fe-4S] cluster</name>
        <dbReference type="ChEBI" id="CHEBI:49883"/>
        <note>4Fe-4S-S-AdoMet</note>
    </ligand>
</feature>
<reference evidence="8" key="2">
    <citation type="journal article" date="2021" name="PeerJ">
        <title>Extensive microbial diversity within the chicken gut microbiome revealed by metagenomics and culture.</title>
        <authorList>
            <person name="Gilroy R."/>
            <person name="Ravi A."/>
            <person name="Getino M."/>
            <person name="Pursley I."/>
            <person name="Horton D.L."/>
            <person name="Alikhan N.F."/>
            <person name="Baker D."/>
            <person name="Gharbi K."/>
            <person name="Hall N."/>
            <person name="Watson M."/>
            <person name="Adriaenssens E.M."/>
            <person name="Foster-Nyarko E."/>
            <person name="Jarju S."/>
            <person name="Secka A."/>
            <person name="Antonio M."/>
            <person name="Oren A."/>
            <person name="Chaudhuri R.R."/>
            <person name="La Ragione R."/>
            <person name="Hildebrand F."/>
            <person name="Pallen M.J."/>
        </authorList>
    </citation>
    <scope>NUCLEOTIDE SEQUENCE</scope>
    <source>
        <strain evidence="8">20514</strain>
    </source>
</reference>
<dbReference type="InterPro" id="IPR006638">
    <property type="entry name" value="Elp3/MiaA/NifB-like_rSAM"/>
</dbReference>
<comment type="cofactor">
    <cofactor evidence="6">
        <name>[4Fe-4S] cluster</name>
        <dbReference type="ChEBI" id="CHEBI:49883"/>
    </cofactor>
    <text evidence="6">Binds 1 [4Fe-4S] cluster. The cluster is coordinated with 3 cysteines and an exchangeable S-adenosyl-L-methionine.</text>
</comment>
<keyword evidence="4 6" id="KW-0408">Iron</keyword>
<feature type="binding site" evidence="6">
    <location>
        <position position="304"/>
    </location>
    <ligand>
        <name>[4Fe-4S] cluster</name>
        <dbReference type="ChEBI" id="CHEBI:49883"/>
        <note>4Fe-4S-S-AdoMet</note>
    </ligand>
</feature>
<dbReference type="SFLD" id="SFLDG01069">
    <property type="entry name" value="UPF0313"/>
    <property type="match status" value="1"/>
</dbReference>
<evidence type="ECO:0000313" key="9">
    <source>
        <dbReference type="Proteomes" id="UP000810252"/>
    </source>
</evidence>
<dbReference type="PROSITE" id="PS51918">
    <property type="entry name" value="RADICAL_SAM"/>
    <property type="match status" value="1"/>
</dbReference>
<protein>
    <submittedName>
        <fullName evidence="8">YgiQ family radical SAM protein</fullName>
    </submittedName>
</protein>
<dbReference type="InterPro" id="IPR007197">
    <property type="entry name" value="rSAM"/>
</dbReference>
<keyword evidence="5 6" id="KW-0411">Iron-sulfur</keyword>
<dbReference type="Proteomes" id="UP000810252">
    <property type="component" value="Unassembled WGS sequence"/>
</dbReference>
<organism evidence="8 9">
    <name type="scientific">Candidatus Cryptobacteroides merdigallinarum</name>
    <dbReference type="NCBI Taxonomy" id="2840770"/>
    <lineage>
        <taxon>Bacteria</taxon>
        <taxon>Pseudomonadati</taxon>
        <taxon>Bacteroidota</taxon>
        <taxon>Bacteroidia</taxon>
        <taxon>Bacteroidales</taxon>
        <taxon>Candidatus Cryptobacteroides</taxon>
    </lineage>
</organism>
<dbReference type="AlphaFoldDB" id="A0A9D9EK91"/>
<dbReference type="EMBL" id="JADIMQ010000102">
    <property type="protein sequence ID" value="MBO8449044.1"/>
    <property type="molecule type" value="Genomic_DNA"/>
</dbReference>
<dbReference type="Pfam" id="PF11842">
    <property type="entry name" value="DUF3362"/>
    <property type="match status" value="1"/>
</dbReference>
<dbReference type="NCBIfam" id="TIGR03904">
    <property type="entry name" value="SAM_YgiQ"/>
    <property type="match status" value="1"/>
</dbReference>
<accession>A0A9D9EK91</accession>
<feature type="binding site" evidence="6">
    <location>
        <position position="308"/>
    </location>
    <ligand>
        <name>[4Fe-4S] cluster</name>
        <dbReference type="ChEBI" id="CHEBI:49883"/>
        <note>4Fe-4S-S-AdoMet</note>
    </ligand>
</feature>
<keyword evidence="1 6" id="KW-0004">4Fe-4S</keyword>
<dbReference type="InterPro" id="IPR024560">
    <property type="entry name" value="UPF0313_C"/>
</dbReference>
<evidence type="ECO:0000256" key="2">
    <source>
        <dbReference type="ARBA" id="ARBA00022691"/>
    </source>
</evidence>
<comment type="similarity">
    <text evidence="6">Belongs to the UPF0313 family.</text>
</comment>
<evidence type="ECO:0000256" key="4">
    <source>
        <dbReference type="ARBA" id="ARBA00023004"/>
    </source>
</evidence>
<keyword evidence="2 6" id="KW-0949">S-adenosyl-L-methionine</keyword>
<dbReference type="PANTHER" id="PTHR32331">
    <property type="entry name" value="UPF0313 PROTEIN YGIQ"/>
    <property type="match status" value="1"/>
</dbReference>
<name>A0A9D9EK91_9BACT</name>
<dbReference type="InterPro" id="IPR022946">
    <property type="entry name" value="UPF0313"/>
</dbReference>
<gene>
    <name evidence="8" type="ORF">IAC29_07230</name>
</gene>
<dbReference type="GO" id="GO:0005506">
    <property type="term" value="F:iron ion binding"/>
    <property type="evidence" value="ECO:0007669"/>
    <property type="project" value="UniProtKB-UniRule"/>
</dbReference>
<evidence type="ECO:0000313" key="8">
    <source>
        <dbReference type="EMBL" id="MBO8449044.1"/>
    </source>
</evidence>
<dbReference type="SFLD" id="SFLDG01082">
    <property type="entry name" value="B12-binding_domain_containing"/>
    <property type="match status" value="1"/>
</dbReference>
<dbReference type="GO" id="GO:0051539">
    <property type="term" value="F:4 iron, 4 sulfur cluster binding"/>
    <property type="evidence" value="ECO:0007669"/>
    <property type="project" value="UniProtKB-KW"/>
</dbReference>
<reference evidence="8" key="1">
    <citation type="submission" date="2020-10" db="EMBL/GenBank/DDBJ databases">
        <authorList>
            <person name="Gilroy R."/>
        </authorList>
    </citation>
    <scope>NUCLEOTIDE SEQUENCE</scope>
    <source>
        <strain evidence="8">20514</strain>
    </source>
</reference>
<proteinExistence type="inferred from homology"/>
<sequence length="568" mass="64573">MIPTSVKEVENLGWDYVDVIIFSGDAFVDHPSFGTAVIARYLQKHGYRVAVVPQPNWRDDLRDFRKLGRPRLYFGVNSGAMDSMVNHYTASRRLRSNDAYTPMGRAGQRPDYAVTVYARILKELYPDIPVVIGGIEASLRRLTHYDYWKDSLMPSILVSSGADYLSYGMGERTMLELTRAIESGRNLSDIRKIPQIAFFMKGRCPLKDALYLHSYERCLKDKTAFAENFHYIETVANMLSPKVLVEPCGDGYVRVNPPWPPATEQEMDSWWDLPFTKQPHPRYKGKHIPAYEMIKFSINTHRGCFGGCNFCTIAAHQGKFIQSRSEKSILKEVAALKDIPGFAGNISDVGGPTANMYGMKGRDGEKCAVCMRKSCLFPSPCKNLDRSHERLLKLYSAISSVKGIRHFYIGSGIRYDLFLDGSGYVDGTSRRYLEELVTEHTSGILKVAPEHTEDSVLKLMSKPPFSLFRRLRTEFDAIVRRSGKHCLLIPYFISGHPGCGMAEMRRLSENPALKGLHTEQVQDFTPTPMTTSSVMFYTGIDPRSMQKVFVERDIEKKRKQKSFFFIKK</sequence>
<comment type="caution">
    <text evidence="8">The sequence shown here is derived from an EMBL/GenBank/DDBJ whole genome shotgun (WGS) entry which is preliminary data.</text>
</comment>
<dbReference type="SUPFAM" id="SSF102114">
    <property type="entry name" value="Radical SAM enzymes"/>
    <property type="match status" value="1"/>
</dbReference>
<dbReference type="InterPro" id="IPR058240">
    <property type="entry name" value="rSAM_sf"/>
</dbReference>
<dbReference type="InterPro" id="IPR023404">
    <property type="entry name" value="rSAM_horseshoe"/>
</dbReference>
<evidence type="ECO:0000256" key="6">
    <source>
        <dbReference type="HAMAP-Rule" id="MF_01251"/>
    </source>
</evidence>
<dbReference type="InterPro" id="IPR020612">
    <property type="entry name" value="Methylthiotransferase_CS"/>
</dbReference>